<evidence type="ECO:0000256" key="2">
    <source>
        <dbReference type="PROSITE-ProRule" id="PRU01002"/>
    </source>
</evidence>
<dbReference type="PROSITE" id="PS51667">
    <property type="entry name" value="WRC"/>
    <property type="match status" value="1"/>
</dbReference>
<dbReference type="PANTHER" id="PTHR34122:SF1">
    <property type="entry name" value="EXPRESSED PROTEIN"/>
    <property type="match status" value="1"/>
</dbReference>
<evidence type="ECO:0000313" key="5">
    <source>
        <dbReference type="RefSeq" id="XP_018858460.2"/>
    </source>
</evidence>
<evidence type="ECO:0000256" key="3">
    <source>
        <dbReference type="SAM" id="MobiDB-lite"/>
    </source>
</evidence>
<dbReference type="Gramene" id="Jr04_19720_p1">
    <property type="protein sequence ID" value="cds.Jr04_19720_p1"/>
    <property type="gene ID" value="Jr04_19720"/>
</dbReference>
<proteinExistence type="predicted"/>
<dbReference type="STRING" id="51240.A0A2I4HQN2"/>
<gene>
    <name evidence="5" type="primary">LOC109020453</name>
</gene>
<feature type="region of interest" description="Disordered" evidence="3">
    <location>
        <begin position="285"/>
        <end position="325"/>
    </location>
</feature>
<keyword evidence="1" id="KW-0539">Nucleus</keyword>
<feature type="region of interest" description="Disordered" evidence="3">
    <location>
        <begin position="37"/>
        <end position="102"/>
    </location>
</feature>
<protein>
    <submittedName>
        <fullName evidence="5">Uncharacterized protein LOC109020453</fullName>
    </submittedName>
</protein>
<dbReference type="Pfam" id="PF08879">
    <property type="entry name" value="WRC"/>
    <property type="match status" value="1"/>
</dbReference>
<dbReference type="AlphaFoldDB" id="A0A2I4HQN2"/>
<evidence type="ECO:0000313" key="4">
    <source>
        <dbReference type="Proteomes" id="UP000235220"/>
    </source>
</evidence>
<feature type="region of interest" description="Disordered" evidence="3">
    <location>
        <begin position="148"/>
        <end position="173"/>
    </location>
</feature>
<dbReference type="OrthoDB" id="686202at2759"/>
<organism evidence="4 5">
    <name type="scientific">Juglans regia</name>
    <name type="common">English walnut</name>
    <dbReference type="NCBI Taxonomy" id="51240"/>
    <lineage>
        <taxon>Eukaryota</taxon>
        <taxon>Viridiplantae</taxon>
        <taxon>Streptophyta</taxon>
        <taxon>Embryophyta</taxon>
        <taxon>Tracheophyta</taxon>
        <taxon>Spermatophyta</taxon>
        <taxon>Magnoliopsida</taxon>
        <taxon>eudicotyledons</taxon>
        <taxon>Gunneridae</taxon>
        <taxon>Pentapetalae</taxon>
        <taxon>rosids</taxon>
        <taxon>fabids</taxon>
        <taxon>Fagales</taxon>
        <taxon>Juglandaceae</taxon>
        <taxon>Juglans</taxon>
    </lineage>
</organism>
<dbReference type="Proteomes" id="UP000235220">
    <property type="component" value="Chromosome 4"/>
</dbReference>
<sequence length="361" mass="39891">MRIRKRQVPFSLSSLASVTVSDPLLSRSPVVQLQLQDATHPKASDPLGNLTPHRERGAHFDYQPSDQPNQRLLPIEGGSSGLDCSDNASGTHKEKKKKDFSELLQGEYERGGEVEKGNDIRKGGILGAETVTGVLPESRAIYQASGSTWCDGEKSFPPKKRRSSFERSRSREDAMMERDKIKMKTKMKTEMISSNKCAQQINNEELGEEKETKARGLESTGAKKLRARGGALMEGSRCSRVNGRGWRCCQQTLVGYSLCEHHLGKGRLRSMTSLRSRSLAGSNTLTALKRDESEPLSTTSSSLLENELKDSVLDNGGEDEDENKPLMFTKKRMKLGMVKARSISSLLGQTNNGTVVADHQY</sequence>
<dbReference type="InterPro" id="IPR014977">
    <property type="entry name" value="WRC_dom"/>
</dbReference>
<feature type="compositionally biased region" description="Low complexity" evidence="3">
    <location>
        <begin position="295"/>
        <end position="305"/>
    </location>
</feature>
<evidence type="ECO:0000256" key="1">
    <source>
        <dbReference type="ARBA" id="ARBA00023242"/>
    </source>
</evidence>
<reference evidence="5" key="1">
    <citation type="submission" date="2025-08" db="UniProtKB">
        <authorList>
            <consortium name="RefSeq"/>
        </authorList>
    </citation>
    <scope>IDENTIFICATION</scope>
    <source>
        <tissue evidence="5">Leaves</tissue>
    </source>
</reference>
<feature type="compositionally biased region" description="Basic and acidic residues" evidence="3">
    <location>
        <begin position="163"/>
        <end position="173"/>
    </location>
</feature>
<dbReference type="KEGG" id="jre:109020453"/>
<dbReference type="RefSeq" id="XP_018858460.2">
    <property type="nucleotide sequence ID" value="XM_019002915.2"/>
</dbReference>
<comment type="caution">
    <text evidence="2">Lacks conserved residue(s) required for the propagation of feature annotation.</text>
</comment>
<accession>A0A2I4HQN2</accession>
<keyword evidence="4" id="KW-1185">Reference proteome</keyword>
<dbReference type="PANTHER" id="PTHR34122">
    <property type="entry name" value="EXPRESSED PROTEIN-RELATED"/>
    <property type="match status" value="1"/>
</dbReference>
<name>A0A2I4HQN2_JUGRE</name>
<dbReference type="GeneID" id="109020453"/>